<reference evidence="2" key="1">
    <citation type="submission" date="2023-06" db="EMBL/GenBank/DDBJ databases">
        <title>Genome-scale phylogeny and comparative genomics of the fungal order Sordariales.</title>
        <authorList>
            <consortium name="Lawrence Berkeley National Laboratory"/>
            <person name="Hensen N."/>
            <person name="Bonometti L."/>
            <person name="Westerberg I."/>
            <person name="Brannstrom I.O."/>
            <person name="Guillou S."/>
            <person name="Cros-Aarteil S."/>
            <person name="Calhoun S."/>
            <person name="Haridas S."/>
            <person name="Kuo A."/>
            <person name="Mondo S."/>
            <person name="Pangilinan J."/>
            <person name="Riley R."/>
            <person name="LaButti K."/>
            <person name="Andreopoulos B."/>
            <person name="Lipzen A."/>
            <person name="Chen C."/>
            <person name="Yanf M."/>
            <person name="Daum C."/>
            <person name="Ng V."/>
            <person name="Clum A."/>
            <person name="Steindorff A."/>
            <person name="Ohm R."/>
            <person name="Martin F."/>
            <person name="Silar P."/>
            <person name="Natvig D."/>
            <person name="Lalanne C."/>
            <person name="Gautier V."/>
            <person name="Ament-velasquez S.L."/>
            <person name="Kruys A."/>
            <person name="Hutchinson M.I."/>
            <person name="Powell A.J."/>
            <person name="Barry K."/>
            <person name="Miller A.N."/>
            <person name="Grigoriev I.V."/>
            <person name="Debuchy R."/>
            <person name="Gladieux P."/>
            <person name="Thoren M.H."/>
            <person name="Johannesson H."/>
        </authorList>
    </citation>
    <scope>NUCLEOTIDE SEQUENCE</scope>
    <source>
        <strain evidence="2">SMH2392-1A</strain>
    </source>
</reference>
<accession>A0AA39ZTZ9</accession>
<protein>
    <submittedName>
        <fullName evidence="2">Uncharacterized protein</fullName>
    </submittedName>
</protein>
<dbReference type="GeneID" id="85318655"/>
<comment type="caution">
    <text evidence="2">The sequence shown here is derived from an EMBL/GenBank/DDBJ whole genome shotgun (WGS) entry which is preliminary data.</text>
</comment>
<dbReference type="AlphaFoldDB" id="A0AA39ZTZ9"/>
<dbReference type="RefSeq" id="XP_060290415.1">
    <property type="nucleotide sequence ID" value="XM_060435385.1"/>
</dbReference>
<feature type="compositionally biased region" description="Basic and acidic residues" evidence="1">
    <location>
        <begin position="30"/>
        <end position="43"/>
    </location>
</feature>
<evidence type="ECO:0000313" key="2">
    <source>
        <dbReference type="EMBL" id="KAK0703556.1"/>
    </source>
</evidence>
<dbReference type="EMBL" id="JAUIRO010000008">
    <property type="protein sequence ID" value="KAK0703556.1"/>
    <property type="molecule type" value="Genomic_DNA"/>
</dbReference>
<organism evidence="2 3">
    <name type="scientific">Lasiosphaeria miniovina</name>
    <dbReference type="NCBI Taxonomy" id="1954250"/>
    <lineage>
        <taxon>Eukaryota</taxon>
        <taxon>Fungi</taxon>
        <taxon>Dikarya</taxon>
        <taxon>Ascomycota</taxon>
        <taxon>Pezizomycotina</taxon>
        <taxon>Sordariomycetes</taxon>
        <taxon>Sordariomycetidae</taxon>
        <taxon>Sordariales</taxon>
        <taxon>Lasiosphaeriaceae</taxon>
        <taxon>Lasiosphaeria</taxon>
    </lineage>
</organism>
<keyword evidence="3" id="KW-1185">Reference proteome</keyword>
<sequence>MPMFCTIDNDHSHHRSILRSFRTQKALKADMPRGREIHFRKPSDASSMTRSSTDSSRPSTSRTDMSVEWDPLRLHPPLAPAPAPAFNNLESRRYQPHELRQARSAHGVSLSSVSHRSHPEASMVIYDGFDFGFGHPSAGGQREPTHHDHDHDAWPSSSESGSDDDVATPSSQEVITPRPQAAVLNETDYFMKRGDWKRRGIIFTPDVSLATEDDCFNLDVDMMH</sequence>
<name>A0AA39ZTZ9_9PEZI</name>
<feature type="compositionally biased region" description="Low complexity" evidence="1">
    <location>
        <begin position="44"/>
        <end position="65"/>
    </location>
</feature>
<gene>
    <name evidence="2" type="ORF">B0T26DRAFT_504917</name>
</gene>
<feature type="compositionally biased region" description="Basic and acidic residues" evidence="1">
    <location>
        <begin position="143"/>
        <end position="153"/>
    </location>
</feature>
<evidence type="ECO:0000256" key="1">
    <source>
        <dbReference type="SAM" id="MobiDB-lite"/>
    </source>
</evidence>
<proteinExistence type="predicted"/>
<evidence type="ECO:0000313" key="3">
    <source>
        <dbReference type="Proteomes" id="UP001172101"/>
    </source>
</evidence>
<dbReference type="Proteomes" id="UP001172101">
    <property type="component" value="Unassembled WGS sequence"/>
</dbReference>
<feature type="region of interest" description="Disordered" evidence="1">
    <location>
        <begin position="30"/>
        <end position="65"/>
    </location>
</feature>
<feature type="region of interest" description="Disordered" evidence="1">
    <location>
        <begin position="135"/>
        <end position="179"/>
    </location>
</feature>